<dbReference type="EMBL" id="RCOS01000174">
    <property type="protein sequence ID" value="RSN71481.1"/>
    <property type="molecule type" value="Genomic_DNA"/>
</dbReference>
<reference evidence="1 3" key="1">
    <citation type="submission" date="2018-10" db="EMBL/GenBank/DDBJ databases">
        <title>Co-occurring genomic capacity for anaerobic methane metabolism and dissimilatory sulfite reduction discovered in the Korarchaeota.</title>
        <authorList>
            <person name="Mckay L.J."/>
            <person name="Dlakic M."/>
            <person name="Fields M.W."/>
            <person name="Delmont T.O."/>
            <person name="Eren A.M."/>
            <person name="Jay Z.J."/>
            <person name="Klingelsmith K.B."/>
            <person name="Rusch D.B."/>
            <person name="Inskeep W.P."/>
        </authorList>
    </citation>
    <scope>NUCLEOTIDE SEQUENCE [LARGE SCALE GENOMIC DNA]</scope>
    <source>
        <strain evidence="1 3">MDKW</strain>
    </source>
</reference>
<comment type="caution">
    <text evidence="1">The sequence shown here is derived from an EMBL/GenBank/DDBJ whole genome shotgun (WGS) entry which is preliminary data.</text>
</comment>
<reference evidence="2 4" key="2">
    <citation type="journal article" date="2019" name="Nat. Microbiol.">
        <title>Wide diversity of methane and short-chain alkane metabolisms in uncultured archaea.</title>
        <authorList>
            <person name="Borrel G."/>
            <person name="Adam P.S."/>
            <person name="McKay L.J."/>
            <person name="Chen L.X."/>
            <person name="Sierra-Garcia I.N."/>
            <person name="Sieber C.M."/>
            <person name="Letourneur Q."/>
            <person name="Ghozlane A."/>
            <person name="Andersen G.L."/>
            <person name="Li W.J."/>
            <person name="Hallam S.J."/>
            <person name="Muyzer G."/>
            <person name="de Oliveira V.M."/>
            <person name="Inskeep W.P."/>
            <person name="Banfield J.F."/>
            <person name="Gribaldo S."/>
        </authorList>
    </citation>
    <scope>NUCLEOTIDE SEQUENCE [LARGE SCALE GENOMIC DNA]</scope>
    <source>
        <strain evidence="2">NM4</strain>
    </source>
</reference>
<evidence type="ECO:0000313" key="3">
    <source>
        <dbReference type="Proteomes" id="UP000277582"/>
    </source>
</evidence>
<gene>
    <name evidence="1" type="ORF">D6D85_15875</name>
    <name evidence="2" type="ORF">EF810_03940</name>
</gene>
<evidence type="ECO:0000313" key="2">
    <source>
        <dbReference type="EMBL" id="RZN61977.1"/>
    </source>
</evidence>
<sequence length="93" mass="10930">MSGVFPELPKVSFKFSLDIATVYAIEMALHTHKIKMRVEKQPFSEELLEEWREALSLPNLFWHLRAFMCGRGISMSKLRDWENILSSRSCRRA</sequence>
<dbReference type="EMBL" id="RXII01000061">
    <property type="protein sequence ID" value="RZN61977.1"/>
    <property type="molecule type" value="Genomic_DNA"/>
</dbReference>
<dbReference type="AlphaFoldDB" id="A0A3R9PE19"/>
<proteinExistence type="predicted"/>
<keyword evidence="3" id="KW-1185">Reference proteome</keyword>
<dbReference type="RefSeq" id="WP_125672936.1">
    <property type="nucleotide sequence ID" value="NZ_RCOS01000174.1"/>
</dbReference>
<dbReference type="Proteomes" id="UP000316217">
    <property type="component" value="Unassembled WGS sequence"/>
</dbReference>
<evidence type="ECO:0000313" key="1">
    <source>
        <dbReference type="EMBL" id="RSN71481.1"/>
    </source>
</evidence>
<organism evidence="1 3">
    <name type="scientific">Candidatus Methanodesulfokora washburnensis</name>
    <dbReference type="NCBI Taxonomy" id="2478471"/>
    <lineage>
        <taxon>Archaea</taxon>
        <taxon>Thermoproteota</taxon>
        <taxon>Candidatus Korarchaeia</taxon>
        <taxon>Candidatus Korarchaeia incertae sedis</taxon>
        <taxon>Candidatus Methanodesulfokora</taxon>
    </lineage>
</organism>
<protein>
    <submittedName>
        <fullName evidence="1">Uncharacterized protein</fullName>
    </submittedName>
</protein>
<dbReference type="Proteomes" id="UP000277582">
    <property type="component" value="Unassembled WGS sequence"/>
</dbReference>
<evidence type="ECO:0000313" key="4">
    <source>
        <dbReference type="Proteomes" id="UP000316217"/>
    </source>
</evidence>
<name>A0A3R9PE19_9CREN</name>
<accession>A0A3R9PE19</accession>